<dbReference type="EMBL" id="HACG01002786">
    <property type="protein sequence ID" value="CEK49651.1"/>
    <property type="molecule type" value="Transcribed_RNA"/>
</dbReference>
<feature type="non-terminal residue" evidence="2">
    <location>
        <position position="1"/>
    </location>
</feature>
<dbReference type="GO" id="GO:0031901">
    <property type="term" value="C:early endosome membrane"/>
    <property type="evidence" value="ECO:0007669"/>
    <property type="project" value="TreeGrafter"/>
</dbReference>
<dbReference type="AlphaFoldDB" id="A0A0B6Y1E1"/>
<proteinExistence type="predicted"/>
<gene>
    <name evidence="2" type="primary">ORF8429</name>
</gene>
<reference evidence="2" key="1">
    <citation type="submission" date="2014-12" db="EMBL/GenBank/DDBJ databases">
        <title>Insight into the proteome of Arion vulgaris.</title>
        <authorList>
            <person name="Aradska J."/>
            <person name="Bulat T."/>
            <person name="Smidak R."/>
            <person name="Sarate P."/>
            <person name="Gangsoo J."/>
            <person name="Sialana F."/>
            <person name="Bilban M."/>
            <person name="Lubec G."/>
        </authorList>
    </citation>
    <scope>NUCLEOTIDE SEQUENCE</scope>
    <source>
        <tissue evidence="2">Skin</tissue>
    </source>
</reference>
<dbReference type="GO" id="GO:0034498">
    <property type="term" value="P:early endosome to Golgi transport"/>
    <property type="evidence" value="ECO:0007669"/>
    <property type="project" value="TreeGrafter"/>
</dbReference>
<protein>
    <submittedName>
        <fullName evidence="2">Uncharacterized protein</fullName>
    </submittedName>
</protein>
<dbReference type="InterPro" id="IPR028662">
    <property type="entry name" value="SNX8/Mvp1"/>
</dbReference>
<organism evidence="2">
    <name type="scientific">Arion vulgaris</name>
    <dbReference type="NCBI Taxonomy" id="1028688"/>
    <lineage>
        <taxon>Eukaryota</taxon>
        <taxon>Metazoa</taxon>
        <taxon>Spiralia</taxon>
        <taxon>Lophotrochozoa</taxon>
        <taxon>Mollusca</taxon>
        <taxon>Gastropoda</taxon>
        <taxon>Heterobranchia</taxon>
        <taxon>Euthyneura</taxon>
        <taxon>Panpulmonata</taxon>
        <taxon>Eupulmonata</taxon>
        <taxon>Stylommatophora</taxon>
        <taxon>Helicina</taxon>
        <taxon>Arionoidea</taxon>
        <taxon>Arionidae</taxon>
        <taxon>Arion</taxon>
    </lineage>
</organism>
<feature type="region of interest" description="Disordered" evidence="1">
    <location>
        <begin position="83"/>
        <end position="116"/>
    </location>
</feature>
<dbReference type="GO" id="GO:0005829">
    <property type="term" value="C:cytosol"/>
    <property type="evidence" value="ECO:0007669"/>
    <property type="project" value="GOC"/>
</dbReference>
<evidence type="ECO:0000256" key="1">
    <source>
        <dbReference type="SAM" id="MobiDB-lite"/>
    </source>
</evidence>
<feature type="compositionally biased region" description="Polar residues" evidence="1">
    <location>
        <begin position="102"/>
        <end position="116"/>
    </location>
</feature>
<dbReference type="GO" id="GO:0006886">
    <property type="term" value="P:intracellular protein transport"/>
    <property type="evidence" value="ECO:0007669"/>
    <property type="project" value="TreeGrafter"/>
</dbReference>
<evidence type="ECO:0000313" key="2">
    <source>
        <dbReference type="EMBL" id="CEK49651.1"/>
    </source>
</evidence>
<name>A0A0B6Y1E1_9EUPU</name>
<dbReference type="PANTHER" id="PTHR46571:SF1">
    <property type="entry name" value="SORTING NEXIN-8"/>
    <property type="match status" value="1"/>
</dbReference>
<dbReference type="PANTHER" id="PTHR46571">
    <property type="entry name" value="SORTING NEXIN-8"/>
    <property type="match status" value="1"/>
</dbReference>
<dbReference type="GO" id="GO:0035091">
    <property type="term" value="F:phosphatidylinositol binding"/>
    <property type="evidence" value="ECO:0007669"/>
    <property type="project" value="InterPro"/>
</dbReference>
<sequence>ATVQNSEPGAVEQLEQKILEQEDHLANMENRNYFSLHCLQMETQLVHVHLEIFHEFVSCMASVETKTNADLSRVWKIMEPTVASLSPSTPPSSPNAHLSPLGSPNHNNNKYPSNGT</sequence>
<accession>A0A0B6Y1E1</accession>